<evidence type="ECO:0000259" key="1">
    <source>
        <dbReference type="Pfam" id="PF08896"/>
    </source>
</evidence>
<accession>A0A1S1X8I5</accession>
<evidence type="ECO:0000313" key="4">
    <source>
        <dbReference type="Proteomes" id="UP000239469"/>
    </source>
</evidence>
<feature type="domain" description="DUF1842" evidence="1">
    <location>
        <begin position="11"/>
        <end position="132"/>
    </location>
</feature>
<dbReference type="EMBL" id="MTBD01000006">
    <property type="protein sequence ID" value="PRP71987.1"/>
    <property type="molecule type" value="Genomic_DNA"/>
</dbReference>
<sequence length="156" mass="17464">MANHLDRDQKSGLFLVRYEVFKPGVAGGYHLHLNLSVYPPTRHVSGEAIITQALAQPVVLRVPVQGQYEQAGNDIDLFLTGRPLLQAQQSSQPPHILPPQFEDFFFDGLLKQGWKAASGSLARYAFLHNGRWVEEVGQDIQLERELQNAHKALNLA</sequence>
<dbReference type="EMBL" id="JAVFJF020000047">
    <property type="protein sequence ID" value="MEJ8676473.1"/>
    <property type="molecule type" value="Genomic_DNA"/>
</dbReference>
<reference evidence="2 5" key="2">
    <citation type="submission" date="2023-12" db="EMBL/GenBank/DDBJ databases">
        <title>Evaluation and characterization of a potential secondary metabolite violacein from indigenous Chromobacterium amazonense SAM215.</title>
        <authorList>
            <person name="Tarafdar M.R."/>
            <person name="Abedin S.M."/>
            <person name="Atiqua A."/>
            <person name="Saha A."/>
            <person name="Khan S.N."/>
        </authorList>
    </citation>
    <scope>NUCLEOTIDE SEQUENCE [LARGE SCALE GENOMIC DNA]</scope>
    <source>
        <strain evidence="2 5">SAM215</strain>
    </source>
</reference>
<dbReference type="RefSeq" id="WP_071109942.1">
    <property type="nucleotide sequence ID" value="NZ_CAWMOE010000027.1"/>
</dbReference>
<dbReference type="AlphaFoldDB" id="A0A1S1X8I5"/>
<evidence type="ECO:0000313" key="3">
    <source>
        <dbReference type="EMBL" id="PRP71987.1"/>
    </source>
</evidence>
<evidence type="ECO:0000313" key="5">
    <source>
        <dbReference type="Proteomes" id="UP001224516"/>
    </source>
</evidence>
<dbReference type="OrthoDB" id="8592939at2"/>
<name>A0A1S1X8I5_9NEIS</name>
<reference evidence="3 4" key="1">
    <citation type="submission" date="2017-01" db="EMBL/GenBank/DDBJ databases">
        <title>New insights into the genetic diversity of Chromobacterium isolated from tropical freshwater lake.</title>
        <authorList>
            <person name="Santos A.B."/>
            <person name="Nascimento A.M."/>
            <person name="Da Silva P.C."/>
        </authorList>
    </citation>
    <scope>NUCLEOTIDE SEQUENCE [LARGE SCALE GENOMIC DNA]</scope>
    <source>
        <strain evidence="3 4">56AF</strain>
    </source>
</reference>
<dbReference type="Pfam" id="PF08896">
    <property type="entry name" value="DUF1842"/>
    <property type="match status" value="1"/>
</dbReference>
<comment type="caution">
    <text evidence="3">The sequence shown here is derived from an EMBL/GenBank/DDBJ whole genome shotgun (WGS) entry which is preliminary data.</text>
</comment>
<dbReference type="Proteomes" id="UP001224516">
    <property type="component" value="Unassembled WGS sequence"/>
</dbReference>
<protein>
    <submittedName>
        <fullName evidence="2">DUF1842 domain-containing protein</fullName>
    </submittedName>
</protein>
<dbReference type="InterPro" id="IPR014992">
    <property type="entry name" value="DUF1842"/>
</dbReference>
<organism evidence="3 4">
    <name type="scientific">Chromobacterium amazonense</name>
    <dbReference type="NCBI Taxonomy" id="1382803"/>
    <lineage>
        <taxon>Bacteria</taxon>
        <taxon>Pseudomonadati</taxon>
        <taxon>Pseudomonadota</taxon>
        <taxon>Betaproteobacteria</taxon>
        <taxon>Neisseriales</taxon>
        <taxon>Chromobacteriaceae</taxon>
        <taxon>Chromobacterium</taxon>
    </lineage>
</organism>
<proteinExistence type="predicted"/>
<gene>
    <name evidence="3" type="ORF">BUE93_03595</name>
    <name evidence="2" type="ORF">QCL97_017215</name>
</gene>
<keyword evidence="5" id="KW-1185">Reference proteome</keyword>
<evidence type="ECO:0000313" key="2">
    <source>
        <dbReference type="EMBL" id="MEJ8676473.1"/>
    </source>
</evidence>
<dbReference type="Proteomes" id="UP000239469">
    <property type="component" value="Unassembled WGS sequence"/>
</dbReference>